<evidence type="ECO:0000313" key="3">
    <source>
        <dbReference type="Proteomes" id="UP000003835"/>
    </source>
</evidence>
<dbReference type="RefSeq" id="WP_006098853.1">
    <property type="nucleotide sequence ID" value="NZ_DS989843.1"/>
</dbReference>
<dbReference type="AlphaFoldDB" id="B4VJQ3"/>
<dbReference type="HOGENOM" id="CLU_1213659_0_0_3"/>
<dbReference type="EMBL" id="DS989843">
    <property type="protein sequence ID" value="EDX77592.1"/>
    <property type="molecule type" value="Genomic_DNA"/>
</dbReference>
<keyword evidence="3" id="KW-1185">Reference proteome</keyword>
<dbReference type="Proteomes" id="UP000003835">
    <property type="component" value="Unassembled WGS sequence"/>
</dbReference>
<proteinExistence type="predicted"/>
<evidence type="ECO:0008006" key="4">
    <source>
        <dbReference type="Google" id="ProtNLM"/>
    </source>
</evidence>
<name>B4VJQ3_9CYAN</name>
<accession>B4VJQ3</accession>
<sequence length="254" mass="27411">MFNKLSTAILGASLVSLGVINPVQALTIIDTCKFDCGRRAFGPFGEGSFLGSTPLTVNGQTFTVPDFDHILTEFSFLLSDPPAGAFSPVFGNELDVIDFRAFVMRWDDIGNRPIGSILFESETRSTTVQDSTFPLEKFTFSPGGLSLTSGGKYVVFLSVLKDLDGLPGLGWFGEDIDSSSGQPVGTYSGGDSVYRQISSFDSIRNIPWVVDSRRDAAFQATFISKTTVFEPNFTLGLLFFGVLGATSALKSKNK</sequence>
<feature type="signal peptide" evidence="1">
    <location>
        <begin position="1"/>
        <end position="25"/>
    </location>
</feature>
<keyword evidence="1" id="KW-0732">Signal</keyword>
<dbReference type="OrthoDB" id="485342at2"/>
<organism evidence="2 3">
    <name type="scientific">Coleofasciculus chthonoplastes PCC 7420</name>
    <dbReference type="NCBI Taxonomy" id="118168"/>
    <lineage>
        <taxon>Bacteria</taxon>
        <taxon>Bacillati</taxon>
        <taxon>Cyanobacteriota</taxon>
        <taxon>Cyanophyceae</taxon>
        <taxon>Coleofasciculales</taxon>
        <taxon>Coleofasciculaceae</taxon>
        <taxon>Coleofasciculus</taxon>
    </lineage>
</organism>
<gene>
    <name evidence="2" type="ORF">MC7420_2916</name>
</gene>
<evidence type="ECO:0000256" key="1">
    <source>
        <dbReference type="SAM" id="SignalP"/>
    </source>
</evidence>
<protein>
    <recommendedName>
        <fullName evidence="4">PEP-CTERM exosortase interaction domain protein</fullName>
    </recommendedName>
</protein>
<dbReference type="eggNOG" id="ENOG5033HCB">
    <property type="taxonomic scope" value="Bacteria"/>
</dbReference>
<evidence type="ECO:0000313" key="2">
    <source>
        <dbReference type="EMBL" id="EDX77592.1"/>
    </source>
</evidence>
<feature type="chain" id="PRO_5002827545" description="PEP-CTERM exosortase interaction domain protein" evidence="1">
    <location>
        <begin position="26"/>
        <end position="254"/>
    </location>
</feature>
<reference evidence="2 3" key="1">
    <citation type="submission" date="2008-07" db="EMBL/GenBank/DDBJ databases">
        <authorList>
            <person name="Tandeau de Marsac N."/>
            <person name="Ferriera S."/>
            <person name="Johnson J."/>
            <person name="Kravitz S."/>
            <person name="Beeson K."/>
            <person name="Sutton G."/>
            <person name="Rogers Y.-H."/>
            <person name="Friedman R."/>
            <person name="Frazier M."/>
            <person name="Venter J.C."/>
        </authorList>
    </citation>
    <scope>NUCLEOTIDE SEQUENCE [LARGE SCALE GENOMIC DNA]</scope>
    <source>
        <strain evidence="2 3">PCC 7420</strain>
    </source>
</reference>